<sequence length="79" mass="9088">MMVEVIDVLPWVKTRTRLGKWIDDNRKTEKWLADKSGVNKNTVTALCNDVDYRPHNGTRTKIIKALMSVDPNVSAAEFW</sequence>
<dbReference type="Proteomes" id="UP000618579">
    <property type="component" value="Unassembled WGS sequence"/>
</dbReference>
<name>A0ABX1ZE84_9BACL</name>
<keyword evidence="2" id="KW-1185">Reference proteome</keyword>
<organism evidence="1 2">
    <name type="scientific">Paenibacillus planticolens</name>
    <dbReference type="NCBI Taxonomy" id="2654976"/>
    <lineage>
        <taxon>Bacteria</taxon>
        <taxon>Bacillati</taxon>
        <taxon>Bacillota</taxon>
        <taxon>Bacilli</taxon>
        <taxon>Bacillales</taxon>
        <taxon>Paenibacillaceae</taxon>
        <taxon>Paenibacillus</taxon>
    </lineage>
</organism>
<evidence type="ECO:0000313" key="1">
    <source>
        <dbReference type="EMBL" id="NOU98411.1"/>
    </source>
</evidence>
<dbReference type="RefSeq" id="WP_171681306.1">
    <property type="nucleotide sequence ID" value="NZ_WHNZ01000004.1"/>
</dbReference>
<protein>
    <submittedName>
        <fullName evidence="1">XRE family transcriptional regulator</fullName>
    </submittedName>
</protein>
<comment type="caution">
    <text evidence="1">The sequence shown here is derived from an EMBL/GenBank/DDBJ whole genome shotgun (WGS) entry which is preliminary data.</text>
</comment>
<reference evidence="1 2" key="1">
    <citation type="submission" date="2019-10" db="EMBL/GenBank/DDBJ databases">
        <title>Description of Paenibacillus pedi sp. nov.</title>
        <authorList>
            <person name="Carlier A."/>
            <person name="Qi S."/>
        </authorList>
    </citation>
    <scope>NUCLEOTIDE SEQUENCE [LARGE SCALE GENOMIC DNA]</scope>
    <source>
        <strain evidence="1 2">LMG 31457</strain>
    </source>
</reference>
<evidence type="ECO:0000313" key="2">
    <source>
        <dbReference type="Proteomes" id="UP000618579"/>
    </source>
</evidence>
<gene>
    <name evidence="1" type="ORF">GC097_00020</name>
</gene>
<dbReference type="EMBL" id="WHNZ01000004">
    <property type="protein sequence ID" value="NOU98411.1"/>
    <property type="molecule type" value="Genomic_DNA"/>
</dbReference>
<accession>A0ABX1ZE84</accession>
<proteinExistence type="predicted"/>